<dbReference type="CDD" id="cd17745">
    <property type="entry name" value="BRCT_p53bp1_rpt1"/>
    <property type="match status" value="1"/>
</dbReference>
<feature type="compositionally biased region" description="Polar residues" evidence="4">
    <location>
        <begin position="62"/>
        <end position="76"/>
    </location>
</feature>
<feature type="domain" description="BRCT" evidence="5">
    <location>
        <begin position="1068"/>
        <end position="1178"/>
    </location>
</feature>
<dbReference type="HOGENOM" id="CLU_007788_0_0_1"/>
<accession>S7RZ59</accession>
<keyword evidence="3" id="KW-0539">Nucleus</keyword>
<evidence type="ECO:0000259" key="5">
    <source>
        <dbReference type="PROSITE" id="PS50172"/>
    </source>
</evidence>
<dbReference type="Pfam" id="PF18115">
    <property type="entry name" value="Tudor_3"/>
    <property type="match status" value="1"/>
</dbReference>
<feature type="compositionally biased region" description="Low complexity" evidence="4">
    <location>
        <begin position="619"/>
        <end position="628"/>
    </location>
</feature>
<dbReference type="SUPFAM" id="SSF52113">
    <property type="entry name" value="BRCT domain"/>
    <property type="match status" value="2"/>
</dbReference>
<feature type="region of interest" description="Disordered" evidence="4">
    <location>
        <begin position="203"/>
        <end position="348"/>
    </location>
</feature>
<dbReference type="PANTHER" id="PTHR15321">
    <property type="entry name" value="TUMOR SUPPRESSOR P53-BINDING PROTEIN 1"/>
    <property type="match status" value="1"/>
</dbReference>
<protein>
    <recommendedName>
        <fullName evidence="5">BRCT domain-containing protein</fullName>
    </recommendedName>
</protein>
<dbReference type="Gene3D" id="2.30.30.140">
    <property type="match status" value="1"/>
</dbReference>
<dbReference type="OrthoDB" id="129353at2759"/>
<dbReference type="EMBL" id="KB469298">
    <property type="protein sequence ID" value="EPQ58729.1"/>
    <property type="molecule type" value="Genomic_DNA"/>
</dbReference>
<evidence type="ECO:0000256" key="1">
    <source>
        <dbReference type="ARBA" id="ARBA00004123"/>
    </source>
</evidence>
<keyword evidence="7" id="KW-1185">Reference proteome</keyword>
<feature type="compositionally biased region" description="Acidic residues" evidence="4">
    <location>
        <begin position="648"/>
        <end position="658"/>
    </location>
</feature>
<dbReference type="GeneID" id="19301446"/>
<dbReference type="KEGG" id="gtr:GLOTRDRAFT_126844"/>
<feature type="domain" description="BRCT" evidence="5">
    <location>
        <begin position="916"/>
        <end position="1023"/>
    </location>
</feature>
<sequence length="1178" mass="128105">MGQSSANSSTDTSGDSSIPRTSVPVYHFHGLAATQTQSQYDDGPSNEDSQKENTPAPHDSRSQCPSTPGHQSSAYTSSGSKSPNKVSSQGDDNLISESPARKSENTTAILDGVTPDISSNTTRSPFKDKVPLFSRPTKVVSFISPNPKSNPSGPSVAQRRGMSASRPVWPDPPSPASQDSFIDPLPEPDKVFIATSREFAIPLSQLGAEENSEDSSQSQAEGLPRGGQHATSSSAMLPGTRRIPTPRVPSPTSNPSRVETVLVASTPSNSDSSQSSVSQANRWDDSQDSDLYPNRQRSPSPPFPYDANPSSAARDESQETQVWQPTQLVDDASQPPSDDAHHYPPSTVIATQATEYQETQIISDPGDTDEPLREHIANALPAKTVAASAAPSSTSNTTGMGPSSLLSLVPAHKRQRYAGIVPELRRDRVPDVPAIPERQFMDEPEATQIIEDEESAPPTNSSSRRFPPAAPQDSRHGKGSAADEPSEVVPDSEPARLESSPSIPLADLMRPSRGTSVGAHLSKDRQDAASEEEEARESLYHRGRRQGSNSGNKGKRKMKDSTRESAIEPVGRSSYASARDNHGVASLGASDQGKHAAKEDEVPSSVPDQDLRTNPKTSTGLALAANRRAATRRKATGNNRERGMDVESNADSETEEPDDSCRGIAGPSNGCNAFKEEEEETEPEDREDGGDVAMNGSEEEAEVSRPTPSKSVSRKRKRSNTVARGKSRATSRTPTAKGSYAPSIASTAERSSKRARTTTPSQRQLRGTRVFALWRQDGHYYPGVILGATAELNCYTVFFDDNTRADVEISKMRRCRLREGDNVLIAVKMGNGKKQRVQRARVVEVQGETAQSSVRVEIDQLEGVEELQVCISEIVIAGKTITTHWNDRLLDPSDIGPVQHTTTRQSPRTQVETDEAVNKVIYKTAFVISSSITDPQPNRERTVNIIKNSGGIVVDDWISVIRMEGQFISDYHWVAHQKDVKWCGHQKIDKIFLLSDDCSTKPKFLMALALGIPCVDIRWIQECGERDWQSYLLPAGFSETLQARISQMIDLDWGNSVDYVQDIMNNAVAPKLFSNKSVLCVDEKFVPVPAKTVGKKKATASRGEMSCIPQIILAMGASTVEAATESCHLAQDALRTYDYVVVRTLAEVESVRKDGVTVVTWDWVKDCLIAGRLFDMPA</sequence>
<feature type="compositionally biased region" description="Acidic residues" evidence="4">
    <location>
        <begin position="442"/>
        <end position="455"/>
    </location>
</feature>
<keyword evidence="2" id="KW-0227">DNA damage</keyword>
<name>S7RZ59_GLOTA</name>
<feature type="region of interest" description="Disordered" evidence="4">
    <location>
        <begin position="417"/>
        <end position="764"/>
    </location>
</feature>
<feature type="compositionally biased region" description="Low complexity" evidence="4">
    <location>
        <begin position="265"/>
        <end position="278"/>
    </location>
</feature>
<feature type="compositionally biased region" description="Polar residues" evidence="4">
    <location>
        <begin position="1"/>
        <end position="20"/>
    </location>
</feature>
<evidence type="ECO:0000256" key="2">
    <source>
        <dbReference type="ARBA" id="ARBA00022763"/>
    </source>
</evidence>
<dbReference type="Gene3D" id="3.40.50.10190">
    <property type="entry name" value="BRCT domain"/>
    <property type="match status" value="2"/>
</dbReference>
<evidence type="ECO:0000313" key="7">
    <source>
        <dbReference type="Proteomes" id="UP000030669"/>
    </source>
</evidence>
<dbReference type="CDD" id="cd17724">
    <property type="entry name" value="BRCT_p53bp1_rpt2"/>
    <property type="match status" value="1"/>
</dbReference>
<dbReference type="InterPro" id="IPR041297">
    <property type="entry name" value="Crb2_Tudor"/>
</dbReference>
<dbReference type="InterPro" id="IPR036420">
    <property type="entry name" value="BRCT_dom_sf"/>
</dbReference>
<proteinExistence type="predicted"/>
<evidence type="ECO:0000256" key="4">
    <source>
        <dbReference type="SAM" id="MobiDB-lite"/>
    </source>
</evidence>
<feature type="compositionally biased region" description="Low complexity" evidence="4">
    <location>
        <begin position="384"/>
        <end position="398"/>
    </location>
</feature>
<dbReference type="Proteomes" id="UP000030669">
    <property type="component" value="Unassembled WGS sequence"/>
</dbReference>
<dbReference type="PROSITE" id="PS50172">
    <property type="entry name" value="BRCT"/>
    <property type="match status" value="2"/>
</dbReference>
<dbReference type="SMART" id="SM00333">
    <property type="entry name" value="TUDOR"/>
    <property type="match status" value="1"/>
</dbReference>
<evidence type="ECO:0000313" key="6">
    <source>
        <dbReference type="EMBL" id="EPQ58729.1"/>
    </source>
</evidence>
<dbReference type="GO" id="GO:0000077">
    <property type="term" value="P:DNA damage checkpoint signaling"/>
    <property type="evidence" value="ECO:0007669"/>
    <property type="project" value="TreeGrafter"/>
</dbReference>
<feature type="compositionally biased region" description="Acidic residues" evidence="4">
    <location>
        <begin position="676"/>
        <end position="690"/>
    </location>
</feature>
<feature type="region of interest" description="Disordered" evidence="4">
    <location>
        <begin position="379"/>
        <end position="405"/>
    </location>
</feature>
<evidence type="ECO:0000256" key="3">
    <source>
        <dbReference type="ARBA" id="ARBA00023242"/>
    </source>
</evidence>
<dbReference type="PANTHER" id="PTHR15321:SF3">
    <property type="entry name" value="TP53-BINDING PROTEIN 1"/>
    <property type="match status" value="1"/>
</dbReference>
<dbReference type="OMA" id="YYPARII"/>
<dbReference type="GO" id="GO:0045944">
    <property type="term" value="P:positive regulation of transcription by RNA polymerase II"/>
    <property type="evidence" value="ECO:0007669"/>
    <property type="project" value="TreeGrafter"/>
</dbReference>
<organism evidence="6 7">
    <name type="scientific">Gloeophyllum trabeum (strain ATCC 11539 / FP-39264 / Madison 617)</name>
    <name type="common">Brown rot fungus</name>
    <dbReference type="NCBI Taxonomy" id="670483"/>
    <lineage>
        <taxon>Eukaryota</taxon>
        <taxon>Fungi</taxon>
        <taxon>Dikarya</taxon>
        <taxon>Basidiomycota</taxon>
        <taxon>Agaricomycotina</taxon>
        <taxon>Agaricomycetes</taxon>
        <taxon>Gloeophyllales</taxon>
        <taxon>Gloeophyllaceae</taxon>
        <taxon>Gloeophyllum</taxon>
    </lineage>
</organism>
<feature type="compositionally biased region" description="Basic residues" evidence="4">
    <location>
        <begin position="712"/>
        <end position="729"/>
    </location>
</feature>
<dbReference type="InterPro" id="IPR002999">
    <property type="entry name" value="Tudor"/>
</dbReference>
<dbReference type="GO" id="GO:0042393">
    <property type="term" value="F:histone binding"/>
    <property type="evidence" value="ECO:0007669"/>
    <property type="project" value="TreeGrafter"/>
</dbReference>
<dbReference type="InterPro" id="IPR047249">
    <property type="entry name" value="BRCT_p53bp1-like_rpt1"/>
</dbReference>
<feature type="region of interest" description="Disordered" evidence="4">
    <location>
        <begin position="1"/>
        <end position="188"/>
    </location>
</feature>
<feature type="compositionally biased region" description="Low complexity" evidence="4">
    <location>
        <begin position="77"/>
        <end position="88"/>
    </location>
</feature>
<gene>
    <name evidence="6" type="ORF">GLOTRDRAFT_126844</name>
</gene>
<dbReference type="eggNOG" id="KOG3548">
    <property type="taxonomic scope" value="Eukaryota"/>
</dbReference>
<dbReference type="AlphaFoldDB" id="S7RZ59"/>
<dbReference type="InterPro" id="IPR047252">
    <property type="entry name" value="TP53BP1-like"/>
</dbReference>
<dbReference type="InterPro" id="IPR001357">
    <property type="entry name" value="BRCT_dom"/>
</dbReference>
<dbReference type="InterPro" id="IPR047250">
    <property type="entry name" value="BRCT_p53bp1-like_rpt2"/>
</dbReference>
<dbReference type="RefSeq" id="XP_007863828.1">
    <property type="nucleotide sequence ID" value="XM_007865637.1"/>
</dbReference>
<comment type="subcellular location">
    <subcellularLocation>
        <location evidence="1">Nucleus</location>
    </subcellularLocation>
</comment>
<feature type="compositionally biased region" description="Low complexity" evidence="4">
    <location>
        <begin position="144"/>
        <end position="155"/>
    </location>
</feature>
<reference evidence="6 7" key="1">
    <citation type="journal article" date="2012" name="Science">
        <title>The Paleozoic origin of enzymatic lignin decomposition reconstructed from 31 fungal genomes.</title>
        <authorList>
            <person name="Floudas D."/>
            <person name="Binder M."/>
            <person name="Riley R."/>
            <person name="Barry K."/>
            <person name="Blanchette R.A."/>
            <person name="Henrissat B."/>
            <person name="Martinez A.T."/>
            <person name="Otillar R."/>
            <person name="Spatafora J.W."/>
            <person name="Yadav J.S."/>
            <person name="Aerts A."/>
            <person name="Benoit I."/>
            <person name="Boyd A."/>
            <person name="Carlson A."/>
            <person name="Copeland A."/>
            <person name="Coutinho P.M."/>
            <person name="de Vries R.P."/>
            <person name="Ferreira P."/>
            <person name="Findley K."/>
            <person name="Foster B."/>
            <person name="Gaskell J."/>
            <person name="Glotzer D."/>
            <person name="Gorecki P."/>
            <person name="Heitman J."/>
            <person name="Hesse C."/>
            <person name="Hori C."/>
            <person name="Igarashi K."/>
            <person name="Jurgens J.A."/>
            <person name="Kallen N."/>
            <person name="Kersten P."/>
            <person name="Kohler A."/>
            <person name="Kuees U."/>
            <person name="Kumar T.K.A."/>
            <person name="Kuo A."/>
            <person name="LaButti K."/>
            <person name="Larrondo L.F."/>
            <person name="Lindquist E."/>
            <person name="Ling A."/>
            <person name="Lombard V."/>
            <person name="Lucas S."/>
            <person name="Lundell T."/>
            <person name="Martin R."/>
            <person name="McLaughlin D.J."/>
            <person name="Morgenstern I."/>
            <person name="Morin E."/>
            <person name="Murat C."/>
            <person name="Nagy L.G."/>
            <person name="Nolan M."/>
            <person name="Ohm R.A."/>
            <person name="Patyshakuliyeva A."/>
            <person name="Rokas A."/>
            <person name="Ruiz-Duenas F.J."/>
            <person name="Sabat G."/>
            <person name="Salamov A."/>
            <person name="Samejima M."/>
            <person name="Schmutz J."/>
            <person name="Slot J.C."/>
            <person name="St John F."/>
            <person name="Stenlid J."/>
            <person name="Sun H."/>
            <person name="Sun S."/>
            <person name="Syed K."/>
            <person name="Tsang A."/>
            <person name="Wiebenga A."/>
            <person name="Young D."/>
            <person name="Pisabarro A."/>
            <person name="Eastwood D.C."/>
            <person name="Martin F."/>
            <person name="Cullen D."/>
            <person name="Grigoriev I.V."/>
            <person name="Hibbett D.S."/>
        </authorList>
    </citation>
    <scope>NUCLEOTIDE SEQUENCE [LARGE SCALE GENOMIC DNA]</scope>
    <source>
        <strain evidence="6 7">ATCC 11539</strain>
    </source>
</reference>
<dbReference type="STRING" id="670483.S7RZ59"/>
<dbReference type="SUPFAM" id="SSF63748">
    <property type="entry name" value="Tudor/PWWP/MBT"/>
    <property type="match status" value="1"/>
</dbReference>
<dbReference type="GO" id="GO:0005634">
    <property type="term" value="C:nucleus"/>
    <property type="evidence" value="ECO:0007669"/>
    <property type="project" value="UniProtKB-SubCell"/>
</dbReference>
<feature type="compositionally biased region" description="Basic and acidic residues" evidence="4">
    <location>
        <begin position="592"/>
        <end position="601"/>
    </location>
</feature>